<dbReference type="SUPFAM" id="SSF48452">
    <property type="entry name" value="TPR-like"/>
    <property type="match status" value="1"/>
</dbReference>
<proteinExistence type="predicted"/>
<sequence>MISGEVSGLAVQVGRLQGDLHVHHHETAYKGHAMQTSRWTPDPNFTGRTHMLEQLRELLRLGQPGTSPPVVLHGMTGSGKTSIATQLGAEVSDSVTPIFVDASTRTSLLEELHRLSDEAYTTATRPNGLTAAAGPVTPQLPTSPETLLIIDGVTSAETLHGIVPRSAECRILITSTVRYLDHGYTHVELMDWTPEESAQYLSVVLPTSTEGDRTRLAAALHHHPLALTQAAHHCRLLDRPVELFLQRLTSEPVGTLELGDASGHRRTTVRSIEMNIDLAARREPVAKDLLMLLAHLGAEPLASSFLEQDFPLTYVSGYGFPRLRWPKRLNKVFSEHSRRTWRTMKAIRESLSRDRAVTALLQLSLIKISQDGYLIHPLVALITRAKVSEPLPWLQIGFGLFARHIGQVHTEVGGQQDADTCIGHLAELAATAIKHGHRGTVVLEACVHLARRLAYLGAGNESVNAERFAEHVLTTDIPKGLPPRAAATLHSRAQIALAIVVFRQGRSLEALARCDEALRISAQAHDSFHYVYALRTAGEIASVVGKHEISRRVLHAIDIQRAAPHDIDLLVTLANSSAQIHMSLNEVSEAQAAIEWACEQLTENQLPKAVHQSTLRTAAYVARTIDDSEGWLRHELALLELRRSEQANGRRPDRWFVESLYSAADAAIEANNLRLAQELVDEAVAVAKRTFGTDTESYANVLAVRGRLRLHQKRLSAALRDLTYCANFLRAMPPPANGMLTGVLVHLAIVLHAAGSKSRAIATAKEAYDIDLTQYGEDHPETLKDLDVLRYVKSTRLR</sequence>
<dbReference type="EMBL" id="FOFT01000007">
    <property type="protein sequence ID" value="SER84068.1"/>
    <property type="molecule type" value="Genomic_DNA"/>
</dbReference>
<dbReference type="Pfam" id="PF13191">
    <property type="entry name" value="AAA_16"/>
    <property type="match status" value="1"/>
</dbReference>
<dbReference type="InterPro" id="IPR027417">
    <property type="entry name" value="P-loop_NTPase"/>
</dbReference>
<reference evidence="3" key="1">
    <citation type="submission" date="2016-10" db="EMBL/GenBank/DDBJ databases">
        <authorList>
            <person name="Varghese N."/>
            <person name="Submissions S."/>
        </authorList>
    </citation>
    <scope>NUCLEOTIDE SEQUENCE [LARGE SCALE GENOMIC DNA]</scope>
    <source>
        <strain evidence="3">CGMCC 4.578</strain>
    </source>
</reference>
<dbReference type="Proteomes" id="UP000199028">
    <property type="component" value="Unassembled WGS sequence"/>
</dbReference>
<dbReference type="InterPro" id="IPR041664">
    <property type="entry name" value="AAA_16"/>
</dbReference>
<dbReference type="AlphaFoldDB" id="A0A1H9SGP6"/>
<protein>
    <submittedName>
        <fullName evidence="2">AAA ATPase domain-containing protein</fullName>
    </submittedName>
</protein>
<keyword evidence="3" id="KW-1185">Reference proteome</keyword>
<organism evidence="2 3">
    <name type="scientific">Lentzea flaviverrucosa</name>
    <dbReference type="NCBI Taxonomy" id="200379"/>
    <lineage>
        <taxon>Bacteria</taxon>
        <taxon>Bacillati</taxon>
        <taxon>Actinomycetota</taxon>
        <taxon>Actinomycetes</taxon>
        <taxon>Pseudonocardiales</taxon>
        <taxon>Pseudonocardiaceae</taxon>
        <taxon>Lentzea</taxon>
    </lineage>
</organism>
<evidence type="ECO:0000313" key="2">
    <source>
        <dbReference type="EMBL" id="SER84068.1"/>
    </source>
</evidence>
<dbReference type="InterPro" id="IPR011990">
    <property type="entry name" value="TPR-like_helical_dom_sf"/>
</dbReference>
<name>A0A1H9SGP6_9PSEU</name>
<dbReference type="Gene3D" id="1.25.40.10">
    <property type="entry name" value="Tetratricopeptide repeat domain"/>
    <property type="match status" value="2"/>
</dbReference>
<dbReference type="Gene3D" id="3.40.50.300">
    <property type="entry name" value="P-loop containing nucleotide triphosphate hydrolases"/>
    <property type="match status" value="1"/>
</dbReference>
<evidence type="ECO:0000259" key="1">
    <source>
        <dbReference type="Pfam" id="PF13191"/>
    </source>
</evidence>
<dbReference type="SUPFAM" id="SSF52540">
    <property type="entry name" value="P-loop containing nucleoside triphosphate hydrolases"/>
    <property type="match status" value="1"/>
</dbReference>
<accession>A0A1H9SGP6</accession>
<gene>
    <name evidence="2" type="ORF">SAMN05216195_10755</name>
</gene>
<evidence type="ECO:0000313" key="3">
    <source>
        <dbReference type="Proteomes" id="UP000199028"/>
    </source>
</evidence>
<feature type="domain" description="Orc1-like AAA ATPase" evidence="1">
    <location>
        <begin position="45"/>
        <end position="114"/>
    </location>
</feature>